<protein>
    <submittedName>
        <fullName evidence="2">Uncharacterized protein</fullName>
    </submittedName>
</protein>
<reference evidence="2" key="1">
    <citation type="submission" date="2020-11" db="EMBL/GenBank/DDBJ databases">
        <title>Carbohydrate-dependent, anaerobic sulfur respiration: A novel catabolism in halophilic archaea.</title>
        <authorList>
            <person name="Sorokin D.Y."/>
            <person name="Messina E."/>
            <person name="Smedile F."/>
            <person name="La Cono V."/>
            <person name="Hallsworth J.E."/>
            <person name="Yakimov M.M."/>
        </authorList>
    </citation>
    <scope>NUCLEOTIDE SEQUENCE</scope>
    <source>
        <strain evidence="2">AArc-S</strain>
    </source>
</reference>
<name>A0A897MTU1_9EURY</name>
<proteinExistence type="predicted"/>
<dbReference type="EMBL" id="CP064786">
    <property type="protein sequence ID" value="QSG02463.1"/>
    <property type="molecule type" value="Genomic_DNA"/>
</dbReference>
<dbReference type="GeneID" id="70684629"/>
<dbReference type="Proteomes" id="UP000663586">
    <property type="component" value="Chromosome"/>
</dbReference>
<keyword evidence="1" id="KW-0812">Transmembrane</keyword>
<sequence>MAVDSADIEDGSGVGKKIEQRIRRLEEILKRPRTQQHIGRSAGLFLVAGIGFGVSGLLVGALSGVAGINSFAAQTALGFAVLLLPLVALGTGTLTGLTFNAEREAVLLAAGLGAAFGSVVTSLVVYLLALLVDIGGIGATLSVGALAGISIGTAVTAVLAALITSLVR</sequence>
<dbReference type="KEGG" id="hara:AArcS_1246"/>
<feature type="transmembrane region" description="Helical" evidence="1">
    <location>
        <begin position="106"/>
        <end position="129"/>
    </location>
</feature>
<keyword evidence="3" id="KW-1185">Reference proteome</keyword>
<accession>A0A897MTU1</accession>
<gene>
    <name evidence="2" type="ORF">AArcS_1246</name>
</gene>
<evidence type="ECO:0000313" key="2">
    <source>
        <dbReference type="EMBL" id="QSG02463.1"/>
    </source>
</evidence>
<feature type="transmembrane region" description="Helical" evidence="1">
    <location>
        <begin position="42"/>
        <end position="65"/>
    </location>
</feature>
<organism evidence="2 3">
    <name type="scientific">Natranaeroarchaeum sulfidigenes</name>
    <dbReference type="NCBI Taxonomy" id="2784880"/>
    <lineage>
        <taxon>Archaea</taxon>
        <taxon>Methanobacteriati</taxon>
        <taxon>Methanobacteriota</taxon>
        <taxon>Stenosarchaea group</taxon>
        <taxon>Halobacteria</taxon>
        <taxon>Halobacteriales</taxon>
        <taxon>Natronoarchaeaceae</taxon>
        <taxon>Natranaeroarchaeum</taxon>
    </lineage>
</organism>
<keyword evidence="1" id="KW-1133">Transmembrane helix</keyword>
<evidence type="ECO:0000256" key="1">
    <source>
        <dbReference type="SAM" id="Phobius"/>
    </source>
</evidence>
<dbReference type="RefSeq" id="WP_238479611.1">
    <property type="nucleotide sequence ID" value="NZ_CP064786.1"/>
</dbReference>
<dbReference type="AlphaFoldDB" id="A0A897MTU1"/>
<evidence type="ECO:0000313" key="3">
    <source>
        <dbReference type="Proteomes" id="UP000663586"/>
    </source>
</evidence>
<feature type="transmembrane region" description="Helical" evidence="1">
    <location>
        <begin position="141"/>
        <end position="167"/>
    </location>
</feature>
<feature type="transmembrane region" description="Helical" evidence="1">
    <location>
        <begin position="71"/>
        <end position="94"/>
    </location>
</feature>
<keyword evidence="1" id="KW-0472">Membrane</keyword>